<dbReference type="GO" id="GO:0003677">
    <property type="term" value="F:DNA binding"/>
    <property type="evidence" value="ECO:0007669"/>
    <property type="project" value="UniProtKB-KW"/>
</dbReference>
<dbReference type="InterPro" id="IPR036390">
    <property type="entry name" value="WH_DNA-bd_sf"/>
</dbReference>
<dbReference type="AlphaFoldDB" id="A0A4P8IHA6"/>
<dbReference type="PROSITE" id="PS50949">
    <property type="entry name" value="HTH_GNTR"/>
    <property type="match status" value="2"/>
</dbReference>
<evidence type="ECO:0000313" key="5">
    <source>
        <dbReference type="EMBL" id="QCP36215.1"/>
    </source>
</evidence>
<dbReference type="Proteomes" id="UP000298653">
    <property type="component" value="Chromosome"/>
</dbReference>
<dbReference type="GO" id="GO:0003700">
    <property type="term" value="F:DNA-binding transcription factor activity"/>
    <property type="evidence" value="ECO:0007669"/>
    <property type="project" value="InterPro"/>
</dbReference>
<proteinExistence type="predicted"/>
<dbReference type="KEGG" id="arf:AR1Y2_2761"/>
<evidence type="ECO:0000313" key="6">
    <source>
        <dbReference type="Proteomes" id="UP000298653"/>
    </source>
</evidence>
<evidence type="ECO:0000256" key="1">
    <source>
        <dbReference type="ARBA" id="ARBA00023015"/>
    </source>
</evidence>
<feature type="domain" description="HTH gntR-type" evidence="4">
    <location>
        <begin position="24"/>
        <end position="92"/>
    </location>
</feature>
<sequence>MIYCLHKKELVNKGLEINGVKNHLELQHVIYNVIKIQIRFGAYRFEDRLPTIEDASQYFLVSVRTIRTVYQHLASDGYITISKSIGVKVKVQYSEQEIETYVQQFLAEHKNSLLDLSRSMRLLFSKAQWLGLKSISSKQLDYLEQLSTQDENLSPYIVILQHQFIYGALGNDLLMRLVWQVFMFFLTPFFSVPGNLKYLTTEQESLLQMTQLCRDQNWELLRTSTEIYQEQKYHALRNFYKNRNLFSTSKQQIPFIWSSYQKASQICYSLGMELLIAINHGYYPPGTFLPSLKTLAKEKQVSINTVRRTFSLLNNIGVTRSINGVGTQVLPIEQIAEYCDLSQPTVRKRLFDYAKSLHILTLSCRQIVEATISSMDKNSIEKWKLKLTAIAQVHRQELVPYTILSLLSQDAPLTAVRTVYTELFQQLFWGHPLRGMLKDPQSYTSFYLPYFDFFLESLERFDAVGFASKFEELMEHEIKFAVDHLVSLGINEASALILDQ</sequence>
<evidence type="ECO:0000256" key="2">
    <source>
        <dbReference type="ARBA" id="ARBA00023125"/>
    </source>
</evidence>
<dbReference type="SMART" id="SM00345">
    <property type="entry name" value="HTH_GNTR"/>
    <property type="match status" value="2"/>
</dbReference>
<keyword evidence="3" id="KW-0804">Transcription</keyword>
<gene>
    <name evidence="5" type="ORF">AR1Y2_2761</name>
</gene>
<reference evidence="5 6" key="1">
    <citation type="submission" date="2019-05" db="EMBL/GenBank/DDBJ databases">
        <title>Complete genome sequencing of Anaerostipes rhamnosivorans.</title>
        <authorList>
            <person name="Bui T.P.N."/>
            <person name="de Vos W.M."/>
        </authorList>
    </citation>
    <scope>NUCLEOTIDE SEQUENCE [LARGE SCALE GENOMIC DNA]</scope>
    <source>
        <strain evidence="5 6">1y2</strain>
    </source>
</reference>
<dbReference type="PANTHER" id="PTHR38445">
    <property type="entry name" value="HTH-TYPE TRANSCRIPTIONAL REPRESSOR YTRA"/>
    <property type="match status" value="1"/>
</dbReference>
<dbReference type="InterPro" id="IPR036388">
    <property type="entry name" value="WH-like_DNA-bd_sf"/>
</dbReference>
<keyword evidence="1" id="KW-0805">Transcription regulation</keyword>
<dbReference type="SUPFAM" id="SSF46785">
    <property type="entry name" value="Winged helix' DNA-binding domain"/>
    <property type="match status" value="2"/>
</dbReference>
<accession>A0A4P8IHA6</accession>
<dbReference type="EMBL" id="CP040058">
    <property type="protein sequence ID" value="QCP36215.1"/>
    <property type="molecule type" value="Genomic_DNA"/>
</dbReference>
<dbReference type="Gene3D" id="1.10.10.10">
    <property type="entry name" value="Winged helix-like DNA-binding domain superfamily/Winged helix DNA-binding domain"/>
    <property type="match status" value="2"/>
</dbReference>
<keyword evidence="6" id="KW-1185">Reference proteome</keyword>
<evidence type="ECO:0000259" key="4">
    <source>
        <dbReference type="PROSITE" id="PS50949"/>
    </source>
</evidence>
<dbReference type="OrthoDB" id="1957253at2"/>
<keyword evidence="2" id="KW-0238">DNA-binding</keyword>
<dbReference type="Pfam" id="PF00392">
    <property type="entry name" value="GntR"/>
    <property type="match status" value="2"/>
</dbReference>
<dbReference type="InterPro" id="IPR000524">
    <property type="entry name" value="Tscrpt_reg_HTH_GntR"/>
</dbReference>
<protein>
    <recommendedName>
        <fullName evidence="4">HTH gntR-type domain-containing protein</fullName>
    </recommendedName>
</protein>
<dbReference type="PANTHER" id="PTHR38445:SF9">
    <property type="entry name" value="HTH-TYPE TRANSCRIPTIONAL REPRESSOR YTRA"/>
    <property type="match status" value="1"/>
</dbReference>
<evidence type="ECO:0000256" key="3">
    <source>
        <dbReference type="ARBA" id="ARBA00023163"/>
    </source>
</evidence>
<feature type="domain" description="HTH gntR-type" evidence="4">
    <location>
        <begin position="264"/>
        <end position="332"/>
    </location>
</feature>
<name>A0A4P8IHA6_9FIRM</name>
<organism evidence="5 6">
    <name type="scientific">Anaerostipes rhamnosivorans</name>
    <dbReference type="NCBI Taxonomy" id="1229621"/>
    <lineage>
        <taxon>Bacteria</taxon>
        <taxon>Bacillati</taxon>
        <taxon>Bacillota</taxon>
        <taxon>Clostridia</taxon>
        <taxon>Lachnospirales</taxon>
        <taxon>Lachnospiraceae</taxon>
        <taxon>Anaerostipes</taxon>
    </lineage>
</organism>